<feature type="chain" id="PRO_5043044781" description="Uncharacterized GPI-anchored protein At5g19230-like domain-containing protein" evidence="2">
    <location>
        <begin position="32"/>
        <end position="202"/>
    </location>
</feature>
<evidence type="ECO:0000256" key="1">
    <source>
        <dbReference type="SAM" id="Phobius"/>
    </source>
</evidence>
<dbReference type="InterPro" id="IPR059083">
    <property type="entry name" value="At5g19230_dom"/>
</dbReference>
<feature type="transmembrane region" description="Helical" evidence="1">
    <location>
        <begin position="180"/>
        <end position="199"/>
    </location>
</feature>
<keyword evidence="1" id="KW-0472">Membrane</keyword>
<comment type="caution">
    <text evidence="4">The sequence shown here is derived from an EMBL/GenBank/DDBJ whole genome shotgun (WGS) entry which is preliminary data.</text>
</comment>
<evidence type="ECO:0000313" key="4">
    <source>
        <dbReference type="EMBL" id="KAK4744188.1"/>
    </source>
</evidence>
<keyword evidence="1" id="KW-0812">Transmembrane</keyword>
<evidence type="ECO:0000259" key="3">
    <source>
        <dbReference type="Pfam" id="PF25884"/>
    </source>
</evidence>
<keyword evidence="5" id="KW-1185">Reference proteome</keyword>
<evidence type="ECO:0000256" key="2">
    <source>
        <dbReference type="SAM" id="SignalP"/>
    </source>
</evidence>
<organism evidence="4 5">
    <name type="scientific">Trapa incisa</name>
    <dbReference type="NCBI Taxonomy" id="236973"/>
    <lineage>
        <taxon>Eukaryota</taxon>
        <taxon>Viridiplantae</taxon>
        <taxon>Streptophyta</taxon>
        <taxon>Embryophyta</taxon>
        <taxon>Tracheophyta</taxon>
        <taxon>Spermatophyta</taxon>
        <taxon>Magnoliopsida</taxon>
        <taxon>eudicotyledons</taxon>
        <taxon>Gunneridae</taxon>
        <taxon>Pentapetalae</taxon>
        <taxon>rosids</taxon>
        <taxon>malvids</taxon>
        <taxon>Myrtales</taxon>
        <taxon>Lythraceae</taxon>
        <taxon>Trapa</taxon>
    </lineage>
</organism>
<dbReference type="Pfam" id="PF25884">
    <property type="entry name" value="At5g19230"/>
    <property type="match status" value="1"/>
</dbReference>
<keyword evidence="1" id="KW-1133">Transmembrane helix</keyword>
<sequence length="202" mass="21461">MKDSVKIRAVPLAFALVSLAILILLPHPVSCDEDEDNLLQGINSYRTSLSLSPLSKNERAGCLASEIADQLGDRPCVPTVASNAIPGTGPQLSNYPSFLGKCDIHISSTRDGVILPVCVHNKVATLVLTNYTRTGYARYLNDSRFTGAGVGSEDDWTVVILTTNTQQGSFASEGVRARELSPGIGFMCLVVIMGLVLGGHSV</sequence>
<dbReference type="PANTHER" id="PTHR33976">
    <property type="entry name" value="OS07G0645000 PROTEIN"/>
    <property type="match status" value="1"/>
</dbReference>
<reference evidence="4 5" key="1">
    <citation type="journal article" date="2023" name="Hortic Res">
        <title>Pangenome of water caltrop reveals structural variations and asymmetric subgenome divergence after allopolyploidization.</title>
        <authorList>
            <person name="Zhang X."/>
            <person name="Chen Y."/>
            <person name="Wang L."/>
            <person name="Yuan Y."/>
            <person name="Fang M."/>
            <person name="Shi L."/>
            <person name="Lu R."/>
            <person name="Comes H.P."/>
            <person name="Ma Y."/>
            <person name="Chen Y."/>
            <person name="Huang G."/>
            <person name="Zhou Y."/>
            <person name="Zheng Z."/>
            <person name="Qiu Y."/>
        </authorList>
    </citation>
    <scope>NUCLEOTIDE SEQUENCE [LARGE SCALE GENOMIC DNA]</scope>
    <source>
        <tissue evidence="4">Roots</tissue>
    </source>
</reference>
<dbReference type="InterPro" id="IPR045285">
    <property type="entry name" value="At5g19230-like"/>
</dbReference>
<dbReference type="AlphaFoldDB" id="A0AAN7JIF2"/>
<protein>
    <recommendedName>
        <fullName evidence="3">Uncharacterized GPI-anchored protein At5g19230-like domain-containing protein</fullName>
    </recommendedName>
</protein>
<dbReference type="PANTHER" id="PTHR33976:SF2">
    <property type="entry name" value="GLYCOPROTEIN MEMBRANE GPI-ANCHORED"/>
    <property type="match status" value="1"/>
</dbReference>
<keyword evidence="2" id="KW-0732">Signal</keyword>
<gene>
    <name evidence="4" type="ORF">SAY87_010500</name>
</gene>
<feature type="signal peptide" evidence="2">
    <location>
        <begin position="1"/>
        <end position="31"/>
    </location>
</feature>
<name>A0AAN7JIF2_9MYRT</name>
<feature type="domain" description="Uncharacterized GPI-anchored protein At5g19230-like" evidence="3">
    <location>
        <begin position="35"/>
        <end position="161"/>
    </location>
</feature>
<proteinExistence type="predicted"/>
<dbReference type="EMBL" id="JAXIOK010000022">
    <property type="protein sequence ID" value="KAK4744188.1"/>
    <property type="molecule type" value="Genomic_DNA"/>
</dbReference>
<accession>A0AAN7JIF2</accession>
<dbReference type="Proteomes" id="UP001345219">
    <property type="component" value="Chromosome 9"/>
</dbReference>
<evidence type="ECO:0000313" key="5">
    <source>
        <dbReference type="Proteomes" id="UP001345219"/>
    </source>
</evidence>